<dbReference type="PANTHER" id="PTHR37384:SF1">
    <property type="entry name" value="OS01G0835600 PROTEIN"/>
    <property type="match status" value="1"/>
</dbReference>
<evidence type="ECO:0000313" key="7">
    <source>
        <dbReference type="Proteomes" id="UP000095751"/>
    </source>
</evidence>
<gene>
    <name evidence="6" type="ORF">FRACYDRAFT_249420</name>
</gene>
<keyword evidence="1" id="KW-0479">Metal-binding</keyword>
<keyword evidence="2" id="KW-0863">Zinc-finger</keyword>
<proteinExistence type="predicted"/>
<dbReference type="OrthoDB" id="48993at2759"/>
<accession>A0A1E7ERQ9</accession>
<dbReference type="PROSITE" id="PS01359">
    <property type="entry name" value="ZF_PHD_1"/>
    <property type="match status" value="1"/>
</dbReference>
<feature type="domain" description="Zinc finger PHD-type" evidence="5">
    <location>
        <begin position="14"/>
        <end position="62"/>
    </location>
</feature>
<dbReference type="PANTHER" id="PTHR37384">
    <property type="entry name" value="OS01G0835600 PROTEIN"/>
    <property type="match status" value="1"/>
</dbReference>
<reference evidence="6 7" key="1">
    <citation type="submission" date="2016-09" db="EMBL/GenBank/DDBJ databases">
        <title>Extensive genetic diversity and differential bi-allelic expression allows diatom success in the polar Southern Ocean.</title>
        <authorList>
            <consortium name="DOE Joint Genome Institute"/>
            <person name="Mock T."/>
            <person name="Otillar R.P."/>
            <person name="Strauss J."/>
            <person name="Dupont C."/>
            <person name="Frickenhaus S."/>
            <person name="Maumus F."/>
            <person name="Mcmullan M."/>
            <person name="Sanges R."/>
            <person name="Schmutz J."/>
            <person name="Toseland A."/>
            <person name="Valas R."/>
            <person name="Veluchamy A."/>
            <person name="Ward B.J."/>
            <person name="Allen A."/>
            <person name="Barry K."/>
            <person name="Falciatore A."/>
            <person name="Ferrante M."/>
            <person name="Fortunato A.E."/>
            <person name="Gloeckner G."/>
            <person name="Gruber A."/>
            <person name="Hipkin R."/>
            <person name="Janech M."/>
            <person name="Kroth P."/>
            <person name="Leese F."/>
            <person name="Lindquist E."/>
            <person name="Lyon B.R."/>
            <person name="Martin J."/>
            <person name="Mayer C."/>
            <person name="Parker M."/>
            <person name="Quesneville H."/>
            <person name="Raymond J."/>
            <person name="Uhlig C."/>
            <person name="Valentin K.U."/>
            <person name="Worden A.Z."/>
            <person name="Armbrust E.V."/>
            <person name="Bowler C."/>
            <person name="Green B."/>
            <person name="Moulton V."/>
            <person name="Van Oosterhout C."/>
            <person name="Grigoriev I."/>
        </authorList>
    </citation>
    <scope>NUCLEOTIDE SEQUENCE [LARGE SCALE GENOMIC DNA]</scope>
    <source>
        <strain evidence="6 7">CCMP1102</strain>
    </source>
</reference>
<sequence>MTTTNKALKSKESRCDICQKSATFRGQLGLRCCIKCGVNVHDPCYGIPPDYPHTNWECHACSSIGKKVQVNISKKKECFSYITQTSRPMDCAICPIQSGSHAMHPLYDKPGPTGHQEVLVAHPARHLPRRLAYVHTACAIAISTSRRLQGCIYGCFQDGSYEDENGIIIENNYNDNDDDNDEEDDDEEFEFGNDNTDNDNATTTVHIFPLYPFRSFQQPFTNSKPNIESTATATATATATLTDVIDSTTTTTALEVVKTGGGEVTIEDHKSTISILIPIGTKVRRKFNDGNVYSGKILSYDEIEKYYKIRYEDGDVDELDIQQVKQCINGKIEKLEDRGTMWIQQKKWISDMRNNTKCILCGNSDKKCPPTHIPIQCTAGEDGEHRSFRKHHTKEVNKYGCQQAMHVGCALWGDKTPYKYNRLQMDPGFGGDNSEPMLELFCNLHAQEYVEGYKAEKLAKIAQEQGVEWKPQNVDNDSDSDFNDVDDDYISGSTIASASRPLMMRAAPLSKSKFKAPRGGVKRKSAATSASTRTRTNSIRTKKATNTTGTSLSSSLLGTTTRAATSLTSSRNSRTKEALCQSDSRDFAKALAAVTGRKRKAPPSSLLGRSSSNNNCTSGEPPPTSLPTRNEQQITWSTATENQRDELISKLKKNAVYEIFREFGSKRSGGVPVIQVQKEYWRRELVVIDDDDDDDDDVSINSNGEQHYQQQEENGDIGITRMSIGEFKVLWKTVKKLLRVDETLITAIDGYKKGGNEVKNNIDNKATNIDDDHRDGNVECSTTTNDVTNDGNVDNVDNENTS</sequence>
<dbReference type="Gene3D" id="2.30.30.140">
    <property type="match status" value="1"/>
</dbReference>
<dbReference type="Gene3D" id="3.30.40.10">
    <property type="entry name" value="Zinc/RING finger domain, C3HC4 (zinc finger)"/>
    <property type="match status" value="1"/>
</dbReference>
<dbReference type="InterPro" id="IPR013083">
    <property type="entry name" value="Znf_RING/FYVE/PHD"/>
</dbReference>
<dbReference type="SMART" id="SM00249">
    <property type="entry name" value="PHD"/>
    <property type="match status" value="1"/>
</dbReference>
<feature type="compositionally biased region" description="Basic residues" evidence="4">
    <location>
        <begin position="512"/>
        <end position="525"/>
    </location>
</feature>
<dbReference type="CDD" id="cd20401">
    <property type="entry name" value="Tudor_AtPTM-like"/>
    <property type="match status" value="1"/>
</dbReference>
<evidence type="ECO:0000256" key="1">
    <source>
        <dbReference type="ARBA" id="ARBA00022723"/>
    </source>
</evidence>
<organism evidence="6 7">
    <name type="scientific">Fragilariopsis cylindrus CCMP1102</name>
    <dbReference type="NCBI Taxonomy" id="635003"/>
    <lineage>
        <taxon>Eukaryota</taxon>
        <taxon>Sar</taxon>
        <taxon>Stramenopiles</taxon>
        <taxon>Ochrophyta</taxon>
        <taxon>Bacillariophyta</taxon>
        <taxon>Bacillariophyceae</taxon>
        <taxon>Bacillariophycidae</taxon>
        <taxon>Bacillariales</taxon>
        <taxon>Bacillariaceae</taxon>
        <taxon>Fragilariopsis</taxon>
    </lineage>
</organism>
<evidence type="ECO:0000259" key="5">
    <source>
        <dbReference type="SMART" id="SM00249"/>
    </source>
</evidence>
<dbReference type="InterPro" id="IPR001965">
    <property type="entry name" value="Znf_PHD"/>
</dbReference>
<evidence type="ECO:0000256" key="4">
    <source>
        <dbReference type="SAM" id="MobiDB-lite"/>
    </source>
</evidence>
<evidence type="ECO:0000256" key="2">
    <source>
        <dbReference type="ARBA" id="ARBA00022771"/>
    </source>
</evidence>
<feature type="region of interest" description="Disordered" evidence="4">
    <location>
        <begin position="173"/>
        <end position="198"/>
    </location>
</feature>
<dbReference type="SUPFAM" id="SSF57903">
    <property type="entry name" value="FYVE/PHD zinc finger"/>
    <property type="match status" value="1"/>
</dbReference>
<name>A0A1E7ERQ9_9STRA</name>
<dbReference type="AlphaFoldDB" id="A0A1E7ERQ9"/>
<dbReference type="KEGG" id="fcy:FRACYDRAFT_249420"/>
<dbReference type="InterPro" id="IPR019786">
    <property type="entry name" value="Zinc_finger_PHD-type_CS"/>
</dbReference>
<dbReference type="EMBL" id="KV784379">
    <property type="protein sequence ID" value="OEU08529.1"/>
    <property type="molecule type" value="Genomic_DNA"/>
</dbReference>
<dbReference type="GO" id="GO:0008270">
    <property type="term" value="F:zinc ion binding"/>
    <property type="evidence" value="ECO:0007669"/>
    <property type="project" value="UniProtKB-KW"/>
</dbReference>
<feature type="region of interest" description="Disordered" evidence="4">
    <location>
        <begin position="782"/>
        <end position="802"/>
    </location>
</feature>
<dbReference type="InterPro" id="IPR011011">
    <property type="entry name" value="Znf_FYVE_PHD"/>
</dbReference>
<feature type="region of interest" description="Disordered" evidence="4">
    <location>
        <begin position="510"/>
        <end position="581"/>
    </location>
</feature>
<keyword evidence="7" id="KW-1185">Reference proteome</keyword>
<feature type="compositionally biased region" description="Acidic residues" evidence="4">
    <location>
        <begin position="175"/>
        <end position="191"/>
    </location>
</feature>
<evidence type="ECO:0000313" key="6">
    <source>
        <dbReference type="EMBL" id="OEU08529.1"/>
    </source>
</evidence>
<dbReference type="InParanoid" id="A0A1E7ERQ9"/>
<dbReference type="Proteomes" id="UP000095751">
    <property type="component" value="Unassembled WGS sequence"/>
</dbReference>
<dbReference type="Pfam" id="PF21743">
    <property type="entry name" value="PTM_DIR17_Tudor"/>
    <property type="match status" value="1"/>
</dbReference>
<keyword evidence="3" id="KW-0862">Zinc</keyword>
<dbReference type="InterPro" id="IPR047365">
    <property type="entry name" value="Tudor_AtPTM-like"/>
</dbReference>
<feature type="compositionally biased region" description="Low complexity" evidence="4">
    <location>
        <begin position="526"/>
        <end position="572"/>
    </location>
</feature>
<protein>
    <recommendedName>
        <fullName evidence="5">Zinc finger PHD-type domain-containing protein</fullName>
    </recommendedName>
</protein>
<evidence type="ECO:0000256" key="3">
    <source>
        <dbReference type="ARBA" id="ARBA00022833"/>
    </source>
</evidence>
<feature type="region of interest" description="Disordered" evidence="4">
    <location>
        <begin position="594"/>
        <end position="631"/>
    </location>
</feature>